<organism evidence="2 3">
    <name type="scientific">Senna tora</name>
    <dbReference type="NCBI Taxonomy" id="362788"/>
    <lineage>
        <taxon>Eukaryota</taxon>
        <taxon>Viridiplantae</taxon>
        <taxon>Streptophyta</taxon>
        <taxon>Embryophyta</taxon>
        <taxon>Tracheophyta</taxon>
        <taxon>Spermatophyta</taxon>
        <taxon>Magnoliopsida</taxon>
        <taxon>eudicotyledons</taxon>
        <taxon>Gunneridae</taxon>
        <taxon>Pentapetalae</taxon>
        <taxon>rosids</taxon>
        <taxon>fabids</taxon>
        <taxon>Fabales</taxon>
        <taxon>Fabaceae</taxon>
        <taxon>Caesalpinioideae</taxon>
        <taxon>Cassia clade</taxon>
        <taxon>Senna</taxon>
    </lineage>
</organism>
<evidence type="ECO:0000313" key="2">
    <source>
        <dbReference type="EMBL" id="KAF7842000.1"/>
    </source>
</evidence>
<dbReference type="Proteomes" id="UP000634136">
    <property type="component" value="Unassembled WGS sequence"/>
</dbReference>
<sequence length="81" mass="9312">MANLEKRMSYLEGEMEGIKRKMAEVEQKKEMGKMEKPIKWSSCWSKLGNLHVAKAKRGRSLICVTSFEASSSFEESARERP</sequence>
<dbReference type="EMBL" id="JAAIUW010000002">
    <property type="protein sequence ID" value="KAF7842000.1"/>
    <property type="molecule type" value="Genomic_DNA"/>
</dbReference>
<protein>
    <submittedName>
        <fullName evidence="2">Uncharacterized protein</fullName>
    </submittedName>
</protein>
<proteinExistence type="predicted"/>
<dbReference type="AlphaFoldDB" id="A0A834XCJ0"/>
<comment type="caution">
    <text evidence="2">The sequence shown here is derived from an EMBL/GenBank/DDBJ whole genome shotgun (WGS) entry which is preliminary data.</text>
</comment>
<gene>
    <name evidence="2" type="ORF">G2W53_004298</name>
</gene>
<keyword evidence="3" id="KW-1185">Reference proteome</keyword>
<evidence type="ECO:0000256" key="1">
    <source>
        <dbReference type="SAM" id="Coils"/>
    </source>
</evidence>
<feature type="coiled-coil region" evidence="1">
    <location>
        <begin position="1"/>
        <end position="35"/>
    </location>
</feature>
<accession>A0A834XCJ0</accession>
<reference evidence="2" key="1">
    <citation type="submission" date="2020-09" db="EMBL/GenBank/DDBJ databases">
        <title>Genome-Enabled Discovery of Anthraquinone Biosynthesis in Senna tora.</title>
        <authorList>
            <person name="Kang S.-H."/>
            <person name="Pandey R.P."/>
            <person name="Lee C.-M."/>
            <person name="Sim J.-S."/>
            <person name="Jeong J.-T."/>
            <person name="Choi B.-S."/>
            <person name="Jung M."/>
            <person name="Ginzburg D."/>
            <person name="Zhao K."/>
            <person name="Won S.Y."/>
            <person name="Oh T.-J."/>
            <person name="Yu Y."/>
            <person name="Kim N.-H."/>
            <person name="Lee O.R."/>
            <person name="Lee T.-H."/>
            <person name="Bashyal P."/>
            <person name="Kim T.-S."/>
            <person name="Lee W.-H."/>
            <person name="Kawkins C."/>
            <person name="Kim C.-K."/>
            <person name="Kim J.S."/>
            <person name="Ahn B.O."/>
            <person name="Rhee S.Y."/>
            <person name="Sohng J.K."/>
        </authorList>
    </citation>
    <scope>NUCLEOTIDE SEQUENCE</scope>
    <source>
        <tissue evidence="2">Leaf</tissue>
    </source>
</reference>
<keyword evidence="1" id="KW-0175">Coiled coil</keyword>
<evidence type="ECO:0000313" key="3">
    <source>
        <dbReference type="Proteomes" id="UP000634136"/>
    </source>
</evidence>
<name>A0A834XCJ0_9FABA</name>